<evidence type="ECO:0000313" key="2">
    <source>
        <dbReference type="Proteomes" id="UP001153461"/>
    </source>
</evidence>
<dbReference type="EMBL" id="CAJVNV010000099">
    <property type="protein sequence ID" value="CAG8038815.1"/>
    <property type="molecule type" value="Genomic_DNA"/>
</dbReference>
<comment type="caution">
    <text evidence="1">The sequence shown here is derived from an EMBL/GenBank/DDBJ whole genome shotgun (WGS) entry which is preliminary data.</text>
</comment>
<gene>
    <name evidence="1" type="ORF">PNAL_LOCUS2947</name>
</gene>
<accession>A0A9W4HK02</accession>
<sequence length="286" mass="32845">MIIWPTKSISLHLFQNFPFFSSSVLSELSSLFILATFKMTDISQIFKGTQIALPDSAALPLNASTWVIDEKLYENRVDGVREPTSDPDEQPSGWEAKYLCHNHHFPYNQAFMRVYCQGPDEGTEFLLPEVRAQQANPHFEKQEAKARKKFRQGGCKSVPSLLGYGQSVQGEHGPVPGGYITYLVWEKVRGQVLTPKLFWSFERPKRDLVRRKFRAAYEEMSSFGWGPGGENITKIIWDKESADLWISGFRGSYPTDEKWEDCILAYYRLIKPPASGVCENLDEWEW</sequence>
<protein>
    <submittedName>
        <fullName evidence="1">Uncharacterized protein</fullName>
    </submittedName>
</protein>
<proteinExistence type="predicted"/>
<dbReference type="Proteomes" id="UP001153461">
    <property type="component" value="Unassembled WGS sequence"/>
</dbReference>
<evidence type="ECO:0000313" key="1">
    <source>
        <dbReference type="EMBL" id="CAG8038815.1"/>
    </source>
</evidence>
<name>A0A9W4HK02_PENNA</name>
<organism evidence="1 2">
    <name type="scientific">Penicillium nalgiovense</name>
    <dbReference type="NCBI Taxonomy" id="60175"/>
    <lineage>
        <taxon>Eukaryota</taxon>
        <taxon>Fungi</taxon>
        <taxon>Dikarya</taxon>
        <taxon>Ascomycota</taxon>
        <taxon>Pezizomycotina</taxon>
        <taxon>Eurotiomycetes</taxon>
        <taxon>Eurotiomycetidae</taxon>
        <taxon>Eurotiales</taxon>
        <taxon>Aspergillaceae</taxon>
        <taxon>Penicillium</taxon>
    </lineage>
</organism>
<reference evidence="1" key="1">
    <citation type="submission" date="2021-07" db="EMBL/GenBank/DDBJ databases">
        <authorList>
            <person name="Branca A.L. A."/>
        </authorList>
    </citation>
    <scope>NUCLEOTIDE SEQUENCE</scope>
</reference>
<dbReference type="AlphaFoldDB" id="A0A9W4HK02"/>
<dbReference type="OrthoDB" id="3989227at2759"/>